<keyword evidence="3" id="KW-1185">Reference proteome</keyword>
<dbReference type="AlphaFoldDB" id="A0A086XWI2"/>
<evidence type="ECO:0000313" key="2">
    <source>
        <dbReference type="EMBL" id="KFI26382.1"/>
    </source>
</evidence>
<dbReference type="EMBL" id="JGYG01000016">
    <property type="protein sequence ID" value="KFI26382.1"/>
    <property type="molecule type" value="Genomic_DNA"/>
</dbReference>
<keyword evidence="2" id="KW-0012">Acyltransferase</keyword>
<evidence type="ECO:0000313" key="3">
    <source>
        <dbReference type="Proteomes" id="UP000028826"/>
    </source>
</evidence>
<dbReference type="STRING" id="195105.CN97_03425"/>
<evidence type="ECO:0000256" key="1">
    <source>
        <dbReference type="SAM" id="Phobius"/>
    </source>
</evidence>
<organism evidence="2 3">
    <name type="scientific">Haematobacter massiliensis</name>
    <dbReference type="NCBI Taxonomy" id="195105"/>
    <lineage>
        <taxon>Bacteria</taxon>
        <taxon>Pseudomonadati</taxon>
        <taxon>Pseudomonadota</taxon>
        <taxon>Alphaproteobacteria</taxon>
        <taxon>Rhodobacterales</taxon>
        <taxon>Paracoccaceae</taxon>
        <taxon>Haematobacter</taxon>
    </lineage>
</organism>
<gene>
    <name evidence="2" type="ORF">CN97_03425</name>
</gene>
<sequence length="58" mass="6099">MIGPVFALAGFVWGVLVARRRGGKRLDCLQYGVGYGIAFGLVGVLIGIALARFLVPHG</sequence>
<reference evidence="2 3" key="1">
    <citation type="submission" date="2014-03" db="EMBL/GenBank/DDBJ databases">
        <title>Genome of Haematobacter massiliensis CCUG 47968.</title>
        <authorList>
            <person name="Wang D."/>
            <person name="Wang G."/>
        </authorList>
    </citation>
    <scope>NUCLEOTIDE SEQUENCE [LARGE SCALE GENOMIC DNA]</scope>
    <source>
        <strain evidence="2 3">CCUG 47968</strain>
    </source>
</reference>
<accession>A0A086XWI2</accession>
<comment type="caution">
    <text evidence="2">The sequence shown here is derived from an EMBL/GenBank/DDBJ whole genome shotgun (WGS) entry which is preliminary data.</text>
</comment>
<dbReference type="RefSeq" id="WP_088217530.1">
    <property type="nucleotide sequence ID" value="NZ_JGYG01000016.1"/>
</dbReference>
<dbReference type="GO" id="GO:0016746">
    <property type="term" value="F:acyltransferase activity"/>
    <property type="evidence" value="ECO:0007669"/>
    <property type="project" value="UniProtKB-KW"/>
</dbReference>
<dbReference type="Proteomes" id="UP000028826">
    <property type="component" value="Unassembled WGS sequence"/>
</dbReference>
<protein>
    <submittedName>
        <fullName evidence="2">Acyltransferase</fullName>
    </submittedName>
</protein>
<keyword evidence="1" id="KW-1133">Transmembrane helix</keyword>
<proteinExistence type="predicted"/>
<keyword evidence="2" id="KW-0808">Transferase</keyword>
<keyword evidence="1" id="KW-0472">Membrane</keyword>
<keyword evidence="1" id="KW-0812">Transmembrane</keyword>
<feature type="transmembrane region" description="Helical" evidence="1">
    <location>
        <begin position="36"/>
        <end position="55"/>
    </location>
</feature>
<name>A0A086XWI2_9RHOB</name>